<evidence type="ECO:0000256" key="8">
    <source>
        <dbReference type="ARBA" id="ARBA00023159"/>
    </source>
</evidence>
<keyword evidence="3" id="KW-0678">Repressor</keyword>
<keyword evidence="14" id="KW-1185">Reference proteome</keyword>
<comment type="caution">
    <text evidence="13">The sequence shown here is derived from an EMBL/GenBank/DDBJ whole genome shotgun (WGS) entry which is preliminary data.</text>
</comment>
<dbReference type="AlphaFoldDB" id="A0A1E8CGG9"/>
<evidence type="ECO:0000313" key="14">
    <source>
        <dbReference type="Proteomes" id="UP000175669"/>
    </source>
</evidence>
<protein>
    <recommendedName>
        <fullName evidence="1">Mercuric resistance operon regulatory protein</fullName>
    </recommendedName>
</protein>
<dbReference type="Gene3D" id="1.10.1660.10">
    <property type="match status" value="1"/>
</dbReference>
<evidence type="ECO:0000256" key="7">
    <source>
        <dbReference type="ARBA" id="ARBA00023125"/>
    </source>
</evidence>
<dbReference type="InterPro" id="IPR009061">
    <property type="entry name" value="DNA-bd_dom_put_sf"/>
</dbReference>
<dbReference type="Pfam" id="PF13411">
    <property type="entry name" value="MerR_1"/>
    <property type="match status" value="1"/>
</dbReference>
<proteinExistence type="predicted"/>
<dbReference type="RefSeq" id="WP_070118850.1">
    <property type="nucleotide sequence ID" value="NZ_MASR01000002.1"/>
</dbReference>
<dbReference type="STRING" id="1524254.PHACT_13780"/>
<dbReference type="PRINTS" id="PR00040">
    <property type="entry name" value="HTHMERR"/>
</dbReference>
<evidence type="ECO:0000256" key="10">
    <source>
        <dbReference type="ARBA" id="ARBA00024874"/>
    </source>
</evidence>
<evidence type="ECO:0000256" key="2">
    <source>
        <dbReference type="ARBA" id="ARBA00022466"/>
    </source>
</evidence>
<gene>
    <name evidence="13" type="ORF">PHACT_13780</name>
</gene>
<evidence type="ECO:0000256" key="11">
    <source>
        <dbReference type="SAM" id="Coils"/>
    </source>
</evidence>
<evidence type="ECO:0000256" key="4">
    <source>
        <dbReference type="ARBA" id="ARBA00022723"/>
    </source>
</evidence>
<keyword evidence="9" id="KW-0804">Transcription</keyword>
<dbReference type="InterPro" id="IPR047057">
    <property type="entry name" value="MerR_fam"/>
</dbReference>
<accession>A0A1E8CGG9</accession>
<sequence>MFSIGKFAEAGGVGVETIRFYQRKGMLEVPQQGGGIRRYGRNDLRRLQFIKLAKVAGFRLKEIKELLDLDATQDRCRARQLAQSRLDALDEKIMELQRARNSLQRLATECASGADGPCPILTSFGL</sequence>
<keyword evidence="8" id="KW-0010">Activator</keyword>
<keyword evidence="6" id="KW-0805">Transcription regulation</keyword>
<feature type="domain" description="HTH merR-type" evidence="12">
    <location>
        <begin position="1"/>
        <end position="69"/>
    </location>
</feature>
<comment type="function">
    <text evidence="10">Mediates the mercuric-dependent induction of mercury resistance operon. In the absence of mercury MerR represses transcription by binding tightly to the mer operator region; when mercury is present the dimeric complex binds a single ion and becomes a potent transcriptional activator, while remaining bound to the mer site.</text>
</comment>
<dbReference type="InterPro" id="IPR011794">
    <property type="entry name" value="MerR"/>
</dbReference>
<dbReference type="SMART" id="SM00422">
    <property type="entry name" value="HTH_MERR"/>
    <property type="match status" value="1"/>
</dbReference>
<evidence type="ECO:0000256" key="6">
    <source>
        <dbReference type="ARBA" id="ARBA00023015"/>
    </source>
</evidence>
<keyword evidence="11" id="KW-0175">Coiled coil</keyword>
<reference evidence="14" key="1">
    <citation type="submission" date="2016-07" db="EMBL/GenBank/DDBJ databases">
        <authorList>
            <person name="Florea S."/>
            <person name="Webb J.S."/>
            <person name="Jaromczyk J."/>
            <person name="Schardl C.L."/>
        </authorList>
    </citation>
    <scope>NUCLEOTIDE SEQUENCE [LARGE SCALE GENOMIC DNA]</scope>
    <source>
        <strain evidence="14">KCTC 42131</strain>
    </source>
</reference>
<keyword evidence="2" id="KW-0475">Mercuric resistance</keyword>
<dbReference type="Proteomes" id="UP000175669">
    <property type="component" value="Unassembled WGS sequence"/>
</dbReference>
<name>A0A1E8CGG9_9GAMM</name>
<evidence type="ECO:0000256" key="5">
    <source>
        <dbReference type="ARBA" id="ARBA00022914"/>
    </source>
</evidence>
<dbReference type="PANTHER" id="PTHR30204">
    <property type="entry name" value="REDOX-CYCLING DRUG-SENSING TRANSCRIPTIONAL ACTIVATOR SOXR"/>
    <property type="match status" value="1"/>
</dbReference>
<evidence type="ECO:0000313" key="13">
    <source>
        <dbReference type="EMBL" id="OFE11600.1"/>
    </source>
</evidence>
<feature type="coiled-coil region" evidence="11">
    <location>
        <begin position="79"/>
        <end position="109"/>
    </location>
</feature>
<dbReference type="SUPFAM" id="SSF46955">
    <property type="entry name" value="Putative DNA-binding domain"/>
    <property type="match status" value="1"/>
</dbReference>
<dbReference type="GO" id="GO:0003700">
    <property type="term" value="F:DNA-binding transcription factor activity"/>
    <property type="evidence" value="ECO:0007669"/>
    <property type="project" value="InterPro"/>
</dbReference>
<dbReference type="GO" id="GO:0045340">
    <property type="term" value="F:mercury ion binding"/>
    <property type="evidence" value="ECO:0007669"/>
    <property type="project" value="InterPro"/>
</dbReference>
<dbReference type="EMBL" id="MASR01000002">
    <property type="protein sequence ID" value="OFE11600.1"/>
    <property type="molecule type" value="Genomic_DNA"/>
</dbReference>
<keyword evidence="7" id="KW-0238">DNA-binding</keyword>
<dbReference type="OrthoDB" id="9808480at2"/>
<organism evidence="13 14">
    <name type="scientific">Pseudohongiella acticola</name>
    <dbReference type="NCBI Taxonomy" id="1524254"/>
    <lineage>
        <taxon>Bacteria</taxon>
        <taxon>Pseudomonadati</taxon>
        <taxon>Pseudomonadota</taxon>
        <taxon>Gammaproteobacteria</taxon>
        <taxon>Pseudomonadales</taxon>
        <taxon>Pseudohongiellaceae</taxon>
        <taxon>Pseudohongiella</taxon>
    </lineage>
</organism>
<dbReference type="PROSITE" id="PS50937">
    <property type="entry name" value="HTH_MERR_2"/>
    <property type="match status" value="1"/>
</dbReference>
<dbReference type="PANTHER" id="PTHR30204:SF69">
    <property type="entry name" value="MERR-FAMILY TRANSCRIPTIONAL REGULATOR"/>
    <property type="match status" value="1"/>
</dbReference>
<evidence type="ECO:0000259" key="12">
    <source>
        <dbReference type="PROSITE" id="PS50937"/>
    </source>
</evidence>
<keyword evidence="4" id="KW-0479">Metal-binding</keyword>
<evidence type="ECO:0000256" key="3">
    <source>
        <dbReference type="ARBA" id="ARBA00022491"/>
    </source>
</evidence>
<dbReference type="GO" id="GO:0003677">
    <property type="term" value="F:DNA binding"/>
    <property type="evidence" value="ECO:0007669"/>
    <property type="project" value="UniProtKB-KW"/>
</dbReference>
<dbReference type="InterPro" id="IPR000551">
    <property type="entry name" value="MerR-type_HTH_dom"/>
</dbReference>
<keyword evidence="5" id="KW-0476">Mercury</keyword>
<evidence type="ECO:0000256" key="1">
    <source>
        <dbReference type="ARBA" id="ARBA00017146"/>
    </source>
</evidence>
<dbReference type="GO" id="GO:0046689">
    <property type="term" value="P:response to mercury ion"/>
    <property type="evidence" value="ECO:0007669"/>
    <property type="project" value="UniProtKB-KW"/>
</dbReference>
<evidence type="ECO:0000256" key="9">
    <source>
        <dbReference type="ARBA" id="ARBA00023163"/>
    </source>
</evidence>
<dbReference type="CDD" id="cd04783">
    <property type="entry name" value="HTH_MerR1"/>
    <property type="match status" value="1"/>
</dbReference>